<dbReference type="InterPro" id="IPR001173">
    <property type="entry name" value="Glyco_trans_2-like"/>
</dbReference>
<dbReference type="InterPro" id="IPR050834">
    <property type="entry name" value="Glycosyltransf_2"/>
</dbReference>
<dbReference type="InterPro" id="IPR029044">
    <property type="entry name" value="Nucleotide-diphossugar_trans"/>
</dbReference>
<dbReference type="EMBL" id="LR721750">
    <property type="protein sequence ID" value="VVV02869.1"/>
    <property type="molecule type" value="Genomic_DNA"/>
</dbReference>
<name>A0A5Q4ZTB7_9GAMM</name>
<sequence>MYDIDIVLASYNGDKFITEQIQSIQACSGYQALVRKIIVVDDGSTDNTIAILQHLAAQDSKIELHAPSLDPNVVAHKGASQNFQFGLTLTSAPYIMLCDQDDVWLPEKLESLLHKAKQAEKHSNTTTPILVFSDKQIVDEQLNLICDSYFVLKQISKQWHKRFEQLIQQNVASGCTMLFNRALLERAMPIPSNAYMHDWWLALIASRCGVISLIDKPLIQYRQHQNNTIGAKQRSKMDLVLQFPSQLKAFQRSLNQVIMQAQAFQQFEKQHRLMSNDTISALSNLPTMTRLERLIAYKQGLITRSNRAGKIALVLSLLLMKRAGKGKR</sequence>
<protein>
    <recommendedName>
        <fullName evidence="1">Glycosyltransferase 2-like domain-containing protein</fullName>
    </recommendedName>
</protein>
<dbReference type="PANTHER" id="PTHR43685:SF11">
    <property type="entry name" value="GLYCOSYLTRANSFERASE TAGX-RELATED"/>
    <property type="match status" value="1"/>
</dbReference>
<feature type="domain" description="Glycosyltransferase 2-like" evidence="1">
    <location>
        <begin position="6"/>
        <end position="185"/>
    </location>
</feature>
<dbReference type="SUPFAM" id="SSF53448">
    <property type="entry name" value="Nucleotide-diphospho-sugar transferases"/>
    <property type="match status" value="1"/>
</dbReference>
<evidence type="ECO:0000313" key="2">
    <source>
        <dbReference type="EMBL" id="VVV02869.1"/>
    </source>
</evidence>
<proteinExistence type="predicted"/>
<dbReference type="CDD" id="cd04196">
    <property type="entry name" value="GT_2_like_d"/>
    <property type="match status" value="1"/>
</dbReference>
<reference evidence="2" key="1">
    <citation type="submission" date="2019-09" db="EMBL/GenBank/DDBJ databases">
        <authorList>
            <person name="Hjerde E."/>
        </authorList>
    </citation>
    <scope>NUCLEOTIDE SEQUENCE</scope>
    <source>
        <strain evidence="2">06/09/160</strain>
    </source>
</reference>
<dbReference type="Gene3D" id="3.90.550.10">
    <property type="entry name" value="Spore Coat Polysaccharide Biosynthesis Protein SpsA, Chain A"/>
    <property type="match status" value="1"/>
</dbReference>
<dbReference type="Pfam" id="PF00535">
    <property type="entry name" value="Glycos_transf_2"/>
    <property type="match status" value="1"/>
</dbReference>
<accession>A0A5Q4ZTB7</accession>
<dbReference type="PANTHER" id="PTHR43685">
    <property type="entry name" value="GLYCOSYLTRANSFERASE"/>
    <property type="match status" value="1"/>
</dbReference>
<dbReference type="AlphaFoldDB" id="A0A5Q4ZTB7"/>
<evidence type="ECO:0000259" key="1">
    <source>
        <dbReference type="Pfam" id="PF00535"/>
    </source>
</evidence>
<organism evidence="2">
    <name type="scientific">Aliivibrio wodanis</name>
    <dbReference type="NCBI Taxonomy" id="80852"/>
    <lineage>
        <taxon>Bacteria</taxon>
        <taxon>Pseudomonadati</taxon>
        <taxon>Pseudomonadota</taxon>
        <taxon>Gammaproteobacteria</taxon>
        <taxon>Vibrionales</taxon>
        <taxon>Vibrionaceae</taxon>
        <taxon>Aliivibrio</taxon>
    </lineage>
</organism>
<gene>
    <name evidence="2" type="ORF">AW0309160_00194</name>
</gene>